<evidence type="ECO:0000256" key="6">
    <source>
        <dbReference type="SAM" id="Phobius"/>
    </source>
</evidence>
<evidence type="ECO:0000256" key="4">
    <source>
        <dbReference type="ARBA" id="ARBA00023136"/>
    </source>
</evidence>
<dbReference type="InterPro" id="IPR051533">
    <property type="entry name" value="WaaL-like"/>
</dbReference>
<dbReference type="Pfam" id="PF04932">
    <property type="entry name" value="Wzy_C"/>
    <property type="match status" value="1"/>
</dbReference>
<dbReference type="GO" id="GO:0016874">
    <property type="term" value="F:ligase activity"/>
    <property type="evidence" value="ECO:0007669"/>
    <property type="project" value="UniProtKB-KW"/>
</dbReference>
<keyword evidence="4 6" id="KW-0472">Membrane</keyword>
<keyword evidence="3 6" id="KW-1133">Transmembrane helix</keyword>
<feature type="transmembrane region" description="Helical" evidence="6">
    <location>
        <begin position="61"/>
        <end position="80"/>
    </location>
</feature>
<sequence>MMLPDRAQPRSFRGGSDPPEDMSGGYTKAALRHAGTGATLGLCAVIALAPLPFGSTDARVIAVWVLLLSLVLLLASVPALGPKDTGFLCGFAVVSLAWVMVVGAQLSQPPAFGRLMPPIWAQASALLGEHLQGSISIARNQPFFSAGSQIACLLSMLGGYLIGRKRHDARMLLMVFLGSALVYAVYGLLALAFWPNYVLWQQKYNYLNSVTATFVNPNVAATYFGAATLGWIILLAGGRSKRPEISRLPWLEWINLQLNAASPRTMICLLICFVMLSTTMLTGSRAGSVLSLLAIAGAVTTYFREELRKRGLLWIIPIVTAVLVVAAITILSPRANQRFGTEGFFDPGRWSTYKSTIKMIADYPWLGSGLGTFKWNFPAYRSGDVPSYGVWEEAHNTTLEIVAEMGIPFALVVGIAWLAVLVVLGRGMLSRNRDAMLPTTAFWIGLLAVAHSQVDFPLQIPGFSLAVCPILGMGMAQSRSSRKAVNKAC</sequence>
<organism evidence="8 9">
    <name type="scientific">Bradyrhizobium jicamae</name>
    <dbReference type="NCBI Taxonomy" id="280332"/>
    <lineage>
        <taxon>Bacteria</taxon>
        <taxon>Pseudomonadati</taxon>
        <taxon>Pseudomonadota</taxon>
        <taxon>Alphaproteobacteria</taxon>
        <taxon>Hyphomicrobiales</taxon>
        <taxon>Nitrobacteraceae</taxon>
        <taxon>Bradyrhizobium</taxon>
    </lineage>
</organism>
<dbReference type="EMBL" id="JAFCJH010000016">
    <property type="protein sequence ID" value="MBR0797167.1"/>
    <property type="molecule type" value="Genomic_DNA"/>
</dbReference>
<evidence type="ECO:0000256" key="2">
    <source>
        <dbReference type="ARBA" id="ARBA00022692"/>
    </source>
</evidence>
<feature type="domain" description="O-antigen ligase-related" evidence="7">
    <location>
        <begin position="271"/>
        <end position="410"/>
    </location>
</feature>
<feature type="transmembrane region" description="Helical" evidence="6">
    <location>
        <begin position="405"/>
        <end position="424"/>
    </location>
</feature>
<gene>
    <name evidence="8" type="ORF">JQ615_17380</name>
</gene>
<keyword evidence="9" id="KW-1185">Reference proteome</keyword>
<dbReference type="Proteomes" id="UP001315278">
    <property type="component" value="Unassembled WGS sequence"/>
</dbReference>
<keyword evidence="2 6" id="KW-0812">Transmembrane</keyword>
<dbReference type="PANTHER" id="PTHR37422:SF23">
    <property type="entry name" value="TEICHURONIC ACID BIOSYNTHESIS PROTEIN TUAE"/>
    <property type="match status" value="1"/>
</dbReference>
<name>A0ABS5FK54_9BRAD</name>
<keyword evidence="8" id="KW-0436">Ligase</keyword>
<accession>A0ABS5FK54</accession>
<dbReference type="RefSeq" id="WP_212493181.1">
    <property type="nucleotide sequence ID" value="NZ_JAFCJH010000016.1"/>
</dbReference>
<dbReference type="InterPro" id="IPR007016">
    <property type="entry name" value="O-antigen_ligase-rel_domated"/>
</dbReference>
<evidence type="ECO:0000256" key="5">
    <source>
        <dbReference type="SAM" id="MobiDB-lite"/>
    </source>
</evidence>
<feature type="transmembrane region" description="Helical" evidence="6">
    <location>
        <begin position="143"/>
        <end position="162"/>
    </location>
</feature>
<evidence type="ECO:0000313" key="8">
    <source>
        <dbReference type="EMBL" id="MBR0797167.1"/>
    </source>
</evidence>
<evidence type="ECO:0000313" key="9">
    <source>
        <dbReference type="Proteomes" id="UP001315278"/>
    </source>
</evidence>
<evidence type="ECO:0000256" key="3">
    <source>
        <dbReference type="ARBA" id="ARBA00022989"/>
    </source>
</evidence>
<comment type="caution">
    <text evidence="8">The sequence shown here is derived from an EMBL/GenBank/DDBJ whole genome shotgun (WGS) entry which is preliminary data.</text>
</comment>
<proteinExistence type="predicted"/>
<feature type="transmembrane region" description="Helical" evidence="6">
    <location>
        <begin position="30"/>
        <end position="49"/>
    </location>
</feature>
<comment type="subcellular location">
    <subcellularLocation>
        <location evidence="1">Membrane</location>
        <topology evidence="1">Multi-pass membrane protein</topology>
    </subcellularLocation>
</comment>
<evidence type="ECO:0000256" key="1">
    <source>
        <dbReference type="ARBA" id="ARBA00004141"/>
    </source>
</evidence>
<feature type="transmembrane region" description="Helical" evidence="6">
    <location>
        <begin position="214"/>
        <end position="237"/>
    </location>
</feature>
<feature type="transmembrane region" description="Helical" evidence="6">
    <location>
        <begin position="174"/>
        <end position="194"/>
    </location>
</feature>
<dbReference type="PANTHER" id="PTHR37422">
    <property type="entry name" value="TEICHURONIC ACID BIOSYNTHESIS PROTEIN TUAE"/>
    <property type="match status" value="1"/>
</dbReference>
<protein>
    <submittedName>
        <fullName evidence="8">O-antigen ligase family protein</fullName>
    </submittedName>
</protein>
<evidence type="ECO:0000259" key="7">
    <source>
        <dbReference type="Pfam" id="PF04932"/>
    </source>
</evidence>
<feature type="transmembrane region" description="Helical" evidence="6">
    <location>
        <begin position="286"/>
        <end position="304"/>
    </location>
</feature>
<feature type="region of interest" description="Disordered" evidence="5">
    <location>
        <begin position="1"/>
        <end position="26"/>
    </location>
</feature>
<feature type="transmembrane region" description="Helical" evidence="6">
    <location>
        <begin position="311"/>
        <end position="331"/>
    </location>
</feature>
<feature type="transmembrane region" description="Helical" evidence="6">
    <location>
        <begin position="87"/>
        <end position="106"/>
    </location>
</feature>
<feature type="transmembrane region" description="Helical" evidence="6">
    <location>
        <begin position="258"/>
        <end position="280"/>
    </location>
</feature>
<reference evidence="9" key="1">
    <citation type="journal article" date="2021" name="ISME J.">
        <title>Evolutionary origin and ecological implication of a unique nif island in free-living Bradyrhizobium lineages.</title>
        <authorList>
            <person name="Tao J."/>
        </authorList>
    </citation>
    <scope>NUCLEOTIDE SEQUENCE [LARGE SCALE GENOMIC DNA]</scope>
    <source>
        <strain evidence="9">SZCCT0434</strain>
    </source>
</reference>